<proteinExistence type="predicted"/>
<gene>
    <name evidence="1" type="ORF">MANES_08G072701v8</name>
</gene>
<evidence type="ECO:0000313" key="2">
    <source>
        <dbReference type="Proteomes" id="UP000091857"/>
    </source>
</evidence>
<sequence length="393" mass="43303">MLRSSSLHQALPSIIASPQRKRENSVMAIEQSYSCSHADDDDYIDMELMSSSQNFFCYSISSPPQSREFEFQMSLTSNDREITTFPADELFYKGKLLPLHLPPRLQMVQKLLQNPTTNTFEPFEENCSIPFVNLSCSPTTTPLESCNISPSESCRVSSELNPDEYFFEFSSELNSFIGNHPIKKSWTEKLKQSLLGQKLKASSAYVKSLFNKSGCTAESCAKPAHNAEPEAASKGNDCLSKCMNVAMKKNSFSEFDSGRRKISSSLVRSIEREMARDGFHSQRRSFSGAIQRHSTNKQLSSSSGSSSSSSSSSFSFSSSNGFCDLQLLKRSSSANSEIESSIEGAIAYCKKSHEQLFLSRNTATDHQAGVCSLSAASGTVTSGDQERVKICAI</sequence>
<name>A0ACB7HBG5_MANES</name>
<reference evidence="2" key="1">
    <citation type="journal article" date="2016" name="Nat. Biotechnol.">
        <title>Sequencing wild and cultivated cassava and related species reveals extensive interspecific hybridization and genetic diversity.</title>
        <authorList>
            <person name="Bredeson J.V."/>
            <person name="Lyons J.B."/>
            <person name="Prochnik S.E."/>
            <person name="Wu G.A."/>
            <person name="Ha C.M."/>
            <person name="Edsinger-Gonzales E."/>
            <person name="Grimwood J."/>
            <person name="Schmutz J."/>
            <person name="Rabbi I.Y."/>
            <person name="Egesi C."/>
            <person name="Nauluvula P."/>
            <person name="Lebot V."/>
            <person name="Ndunguru J."/>
            <person name="Mkamilo G."/>
            <person name="Bart R.S."/>
            <person name="Setter T.L."/>
            <person name="Gleadow R.M."/>
            <person name="Kulakow P."/>
            <person name="Ferguson M.E."/>
            <person name="Rounsley S."/>
            <person name="Rokhsar D.S."/>
        </authorList>
    </citation>
    <scope>NUCLEOTIDE SEQUENCE [LARGE SCALE GENOMIC DNA]</scope>
    <source>
        <strain evidence="2">cv. AM560-2</strain>
    </source>
</reference>
<comment type="caution">
    <text evidence="1">The sequence shown here is derived from an EMBL/GenBank/DDBJ whole genome shotgun (WGS) entry which is preliminary data.</text>
</comment>
<dbReference type="Proteomes" id="UP000091857">
    <property type="component" value="Chromosome 8"/>
</dbReference>
<protein>
    <submittedName>
        <fullName evidence="1">Uncharacterized protein</fullName>
    </submittedName>
</protein>
<evidence type="ECO:0000313" key="1">
    <source>
        <dbReference type="EMBL" id="KAG8649178.1"/>
    </source>
</evidence>
<dbReference type="EMBL" id="CM004394">
    <property type="protein sequence ID" value="KAG8649178.1"/>
    <property type="molecule type" value="Genomic_DNA"/>
</dbReference>
<keyword evidence="2" id="KW-1185">Reference proteome</keyword>
<organism evidence="1 2">
    <name type="scientific">Manihot esculenta</name>
    <name type="common">Cassava</name>
    <name type="synonym">Jatropha manihot</name>
    <dbReference type="NCBI Taxonomy" id="3983"/>
    <lineage>
        <taxon>Eukaryota</taxon>
        <taxon>Viridiplantae</taxon>
        <taxon>Streptophyta</taxon>
        <taxon>Embryophyta</taxon>
        <taxon>Tracheophyta</taxon>
        <taxon>Spermatophyta</taxon>
        <taxon>Magnoliopsida</taxon>
        <taxon>eudicotyledons</taxon>
        <taxon>Gunneridae</taxon>
        <taxon>Pentapetalae</taxon>
        <taxon>rosids</taxon>
        <taxon>fabids</taxon>
        <taxon>Malpighiales</taxon>
        <taxon>Euphorbiaceae</taxon>
        <taxon>Crotonoideae</taxon>
        <taxon>Manihoteae</taxon>
        <taxon>Manihot</taxon>
    </lineage>
</organism>
<accession>A0ACB7HBG5</accession>